<dbReference type="Pfam" id="PF11242">
    <property type="entry name" value="DUF2774"/>
    <property type="match status" value="1"/>
</dbReference>
<sequence>MNIAVQVYTMVEDFKMSFGEVAEKFSITAFEAAKHWAEGEKLKEKFMNREKVVYRKRMTTSTSHHKKLVKKLTEVQK</sequence>
<dbReference type="RefSeq" id="YP_010092338.1">
    <property type="nucleotide sequence ID" value="NC_055728.1"/>
</dbReference>
<dbReference type="EMBL" id="MF036692">
    <property type="protein sequence ID" value="ARW58160.1"/>
    <property type="molecule type" value="Genomic_DNA"/>
</dbReference>
<reference evidence="1 2" key="1">
    <citation type="submission" date="2017-05" db="EMBL/GenBank/DDBJ databases">
        <title>Environmental T4-family bacteriophages evolve to escape abortive infection via multiple routes in a bacterial host employing #altruistic suicide# through Type III toxin-antitoxin systems.</title>
        <authorList>
            <person name="Chen B."/>
            <person name="Akusobi C."/>
            <person name="Fang X."/>
            <person name="Salmond G.P.C."/>
        </authorList>
    </citation>
    <scope>NUCLEOTIDE SEQUENCE [LARGE SCALE GENOMIC DNA]</scope>
</reference>
<organism evidence="1 2">
    <name type="scientific">Serratia phage X20</name>
    <dbReference type="NCBI Taxonomy" id="2006942"/>
    <lineage>
        <taxon>Viruses</taxon>
        <taxon>Duplodnaviria</taxon>
        <taxon>Heunggongvirae</taxon>
        <taxon>Uroviricota</taxon>
        <taxon>Caudoviricetes</taxon>
        <taxon>Pantevenvirales</taxon>
        <taxon>Straboviridae</taxon>
        <taxon>Tevenvirinae</taxon>
        <taxon>Winklervirus</taxon>
        <taxon>Winklervirus xtwenty</taxon>
    </lineage>
</organism>
<proteinExistence type="predicted"/>
<name>A0A1Z1LZA6_9CAUD</name>
<dbReference type="KEGG" id="vg:65109901"/>
<evidence type="ECO:0000313" key="2">
    <source>
        <dbReference type="Proteomes" id="UP000225074"/>
    </source>
</evidence>
<dbReference type="InterPro" id="IPR021404">
    <property type="entry name" value="Phage_T4_Gp24.3"/>
</dbReference>
<accession>A0A1Z1LZA6</accession>
<keyword evidence="2" id="KW-1185">Reference proteome</keyword>
<protein>
    <submittedName>
        <fullName evidence="1">Uncharacterized protein</fullName>
    </submittedName>
</protein>
<dbReference type="GeneID" id="65109901"/>
<dbReference type="Proteomes" id="UP000225074">
    <property type="component" value="Genome"/>
</dbReference>
<evidence type="ECO:0000313" key="1">
    <source>
        <dbReference type="EMBL" id="ARW58160.1"/>
    </source>
</evidence>